<feature type="binding site" evidence="9">
    <location>
        <position position="109"/>
    </location>
    <ligand>
        <name>Mg(2+)</name>
        <dbReference type="ChEBI" id="CHEBI:18420"/>
    </ligand>
</feature>
<feature type="active site" evidence="9">
    <location>
        <position position="39"/>
    </location>
</feature>
<dbReference type="UniPathway" id="UPA00078">
    <property type="reaction ID" value="UER00161"/>
</dbReference>
<reference evidence="10" key="1">
    <citation type="submission" date="2012-04" db="EMBL/GenBank/DDBJ databases">
        <title>Finished genome of Dactylococcopsis salina PCC 8305.</title>
        <authorList>
            <consortium name="US DOE Joint Genome Institute"/>
            <person name="Gugger M."/>
            <person name="Coursin T."/>
            <person name="Rippka R."/>
            <person name="Tandeau De Marsac N."/>
            <person name="Huntemann M."/>
            <person name="Wei C.-L."/>
            <person name="Han J."/>
            <person name="Detter J.C."/>
            <person name="Han C."/>
            <person name="Tapia R."/>
            <person name="Daligault H."/>
            <person name="Chen A."/>
            <person name="Krypides N."/>
            <person name="Mavromatis K."/>
            <person name="Markowitz V."/>
            <person name="Szeto E."/>
            <person name="Ivanova N."/>
            <person name="Ovchinnikova G."/>
            <person name="Pagani I."/>
            <person name="Pati A."/>
            <person name="Goodwin L."/>
            <person name="Peters L."/>
            <person name="Pitluck S."/>
            <person name="Woyke T."/>
            <person name="Kerfeld C."/>
        </authorList>
    </citation>
    <scope>NUCLEOTIDE SEQUENCE [LARGE SCALE GENOMIC DNA]</scope>
    <source>
        <strain evidence="10">PCC 8305</strain>
    </source>
</reference>
<dbReference type="HOGENOM" id="CLU_072551_3_1_3"/>
<feature type="binding site" evidence="9">
    <location>
        <begin position="109"/>
        <end position="112"/>
    </location>
    <ligand>
        <name>ATP</name>
        <dbReference type="ChEBI" id="CHEBI:30616"/>
    </ligand>
</feature>
<dbReference type="GO" id="GO:0009102">
    <property type="term" value="P:biotin biosynthetic process"/>
    <property type="evidence" value="ECO:0007669"/>
    <property type="project" value="UniProtKB-UniRule"/>
</dbReference>
<evidence type="ECO:0000256" key="5">
    <source>
        <dbReference type="ARBA" id="ARBA00022756"/>
    </source>
</evidence>
<dbReference type="SUPFAM" id="SSF52540">
    <property type="entry name" value="P-loop containing nucleoside triphosphate hydrolases"/>
    <property type="match status" value="1"/>
</dbReference>
<protein>
    <recommendedName>
        <fullName evidence="9">ATP-dependent dethiobiotin synthetase BioD</fullName>
        <ecNumber evidence="9">6.3.3.3</ecNumber>
    </recommendedName>
    <alternativeName>
        <fullName evidence="9">DTB synthetase</fullName>
        <shortName evidence="9">DTBS</shortName>
    </alternativeName>
    <alternativeName>
        <fullName evidence="9">Dethiobiotin synthase</fullName>
    </alternativeName>
</protein>
<comment type="similarity">
    <text evidence="9">Belongs to the dethiobiotin synthetase family.</text>
</comment>
<comment type="caution">
    <text evidence="9">Lacks conserved residue(s) required for the propagation of feature annotation.</text>
</comment>
<evidence type="ECO:0000313" key="10">
    <source>
        <dbReference type="EMBL" id="AFZ49905.1"/>
    </source>
</evidence>
<evidence type="ECO:0000313" key="11">
    <source>
        <dbReference type="Proteomes" id="UP000010482"/>
    </source>
</evidence>
<dbReference type="Gene3D" id="3.40.50.300">
    <property type="entry name" value="P-loop containing nucleotide triphosphate hydrolases"/>
    <property type="match status" value="1"/>
</dbReference>
<dbReference type="GO" id="GO:0005829">
    <property type="term" value="C:cytosol"/>
    <property type="evidence" value="ECO:0007669"/>
    <property type="project" value="TreeGrafter"/>
</dbReference>
<dbReference type="EC" id="6.3.3.3" evidence="9"/>
<evidence type="ECO:0000256" key="8">
    <source>
        <dbReference type="ARBA" id="ARBA00047386"/>
    </source>
</evidence>
<proteinExistence type="inferred from homology"/>
<dbReference type="HAMAP" id="MF_00336">
    <property type="entry name" value="BioD"/>
    <property type="match status" value="1"/>
</dbReference>
<evidence type="ECO:0000256" key="9">
    <source>
        <dbReference type="HAMAP-Rule" id="MF_00336"/>
    </source>
</evidence>
<dbReference type="Proteomes" id="UP000010482">
    <property type="component" value="Chromosome"/>
</dbReference>
<comment type="function">
    <text evidence="9">Catalyzes a mechanistically unusual reaction, the ATP-dependent insertion of CO2 between the N7 and N8 nitrogen atoms of 7,8-diaminopelargonic acid (DAPA, also called 7,8-diammoniononanoate) to form a ureido ring.</text>
</comment>
<organism evidence="10 11">
    <name type="scientific">Dactylococcopsis salina (strain PCC 8305)</name>
    <name type="common">Myxobactron salinum</name>
    <dbReference type="NCBI Taxonomy" id="13035"/>
    <lineage>
        <taxon>Bacteria</taxon>
        <taxon>Bacillati</taxon>
        <taxon>Cyanobacteriota</taxon>
        <taxon>Cyanophyceae</taxon>
        <taxon>Nodosilineales</taxon>
        <taxon>Cymatolegaceae</taxon>
        <taxon>Dactylococcopsis</taxon>
    </lineage>
</organism>
<name>K9YU81_DACS8</name>
<dbReference type="InterPro" id="IPR004472">
    <property type="entry name" value="DTB_synth_BioD"/>
</dbReference>
<comment type="subunit">
    <text evidence="9">Homodimer.</text>
</comment>
<dbReference type="PANTHER" id="PTHR43210">
    <property type="entry name" value="DETHIOBIOTIN SYNTHETASE"/>
    <property type="match status" value="1"/>
</dbReference>
<keyword evidence="11" id="KW-1185">Reference proteome</keyword>
<dbReference type="CDD" id="cd03109">
    <property type="entry name" value="DTBS"/>
    <property type="match status" value="1"/>
</dbReference>
<comment type="cofactor">
    <cofactor evidence="9">
        <name>Mg(2+)</name>
        <dbReference type="ChEBI" id="CHEBI:18420"/>
    </cofactor>
</comment>
<evidence type="ECO:0000256" key="7">
    <source>
        <dbReference type="ARBA" id="ARBA00022842"/>
    </source>
</evidence>
<feature type="binding site" evidence="9">
    <location>
        <position position="16"/>
    </location>
    <ligand>
        <name>Mg(2+)</name>
        <dbReference type="ChEBI" id="CHEBI:18420"/>
    </ligand>
</feature>
<feature type="binding site" evidence="9">
    <location>
        <position position="48"/>
    </location>
    <ligand>
        <name>ATP</name>
        <dbReference type="ChEBI" id="CHEBI:30616"/>
    </ligand>
</feature>
<dbReference type="PANTHER" id="PTHR43210:SF2">
    <property type="entry name" value="ATP-DEPENDENT DETHIOBIOTIN SYNTHETASE BIOD 2"/>
    <property type="match status" value="1"/>
</dbReference>
<keyword evidence="5 9" id="KW-0093">Biotin biosynthesis</keyword>
<dbReference type="Pfam" id="PF13500">
    <property type="entry name" value="AAA_26"/>
    <property type="match status" value="1"/>
</dbReference>
<evidence type="ECO:0000256" key="2">
    <source>
        <dbReference type="ARBA" id="ARBA00022598"/>
    </source>
</evidence>
<dbReference type="PATRIC" id="fig|13035.3.peg.1356"/>
<comment type="catalytic activity">
    <reaction evidence="8">
        <text>(7R,8S)-8-amino-7-(carboxyamino)nonanoate + ATP = (4R,5S)-dethiobiotin + ADP + phosphate + H(+)</text>
        <dbReference type="Rhea" id="RHEA:63684"/>
        <dbReference type="ChEBI" id="CHEBI:15378"/>
        <dbReference type="ChEBI" id="CHEBI:30616"/>
        <dbReference type="ChEBI" id="CHEBI:43474"/>
        <dbReference type="ChEBI" id="CHEBI:149470"/>
        <dbReference type="ChEBI" id="CHEBI:149473"/>
        <dbReference type="ChEBI" id="CHEBI:456216"/>
    </reaction>
</comment>
<comment type="catalytic activity">
    <reaction evidence="9">
        <text>(7R,8S)-7,8-diammoniononanoate + CO2 + ATP = (4R,5S)-dethiobiotin + ADP + phosphate + 3 H(+)</text>
        <dbReference type="Rhea" id="RHEA:15805"/>
        <dbReference type="ChEBI" id="CHEBI:15378"/>
        <dbReference type="ChEBI" id="CHEBI:16526"/>
        <dbReference type="ChEBI" id="CHEBI:30616"/>
        <dbReference type="ChEBI" id="CHEBI:43474"/>
        <dbReference type="ChEBI" id="CHEBI:149469"/>
        <dbReference type="ChEBI" id="CHEBI:149473"/>
        <dbReference type="ChEBI" id="CHEBI:456216"/>
        <dbReference type="EC" id="6.3.3.3"/>
    </reaction>
</comment>
<dbReference type="GO" id="GO:0000287">
    <property type="term" value="F:magnesium ion binding"/>
    <property type="evidence" value="ECO:0007669"/>
    <property type="project" value="UniProtKB-UniRule"/>
</dbReference>
<dbReference type="RefSeq" id="WP_015228914.1">
    <property type="nucleotide sequence ID" value="NC_019780.1"/>
</dbReference>
<accession>K9YU81</accession>
<feature type="binding site" evidence="9">
    <location>
        <begin position="12"/>
        <end position="17"/>
    </location>
    <ligand>
        <name>ATP</name>
        <dbReference type="ChEBI" id="CHEBI:30616"/>
    </ligand>
</feature>
<keyword evidence="2 9" id="KW-0436">Ligase</keyword>
<dbReference type="OrthoDB" id="9802097at2"/>
<feature type="binding site" evidence="9">
    <location>
        <position position="48"/>
    </location>
    <ligand>
        <name>Mg(2+)</name>
        <dbReference type="ChEBI" id="CHEBI:18420"/>
    </ligand>
</feature>
<keyword evidence="3 9" id="KW-0479">Metal-binding</keyword>
<evidence type="ECO:0000256" key="1">
    <source>
        <dbReference type="ARBA" id="ARBA00022490"/>
    </source>
</evidence>
<sequence length="225" mass="24703">MKTLLITGTDTEIGKTVVTLSLIAYWQKYRLLEQLGVMKLIQTGSPGDSGLYQELFPLNQPAELLNPVSYPTPIAPPLAAEKQRQPVDLTTIWQALTSLSKQREFVLMEALGGLGSPVTWEMTVADLASAWRLPIVLVVPVKLGAIGQTVANIALARQHKLQIKGLIFNCLTAEAESQQPNWTPSELITNLCQVPILGTIPHLNDSNDVEKLAHVASNLELEHLW</sequence>
<keyword evidence="7 9" id="KW-0460">Magnesium</keyword>
<comment type="subcellular location">
    <subcellularLocation>
        <location evidence="9">Cytoplasm</location>
    </subcellularLocation>
</comment>
<feature type="binding site" evidence="9">
    <location>
        <begin position="201"/>
        <end position="203"/>
    </location>
    <ligand>
        <name>ATP</name>
        <dbReference type="ChEBI" id="CHEBI:30616"/>
    </ligand>
</feature>
<dbReference type="EMBL" id="CP003944">
    <property type="protein sequence ID" value="AFZ49905.1"/>
    <property type="molecule type" value="Genomic_DNA"/>
</dbReference>
<evidence type="ECO:0000256" key="6">
    <source>
        <dbReference type="ARBA" id="ARBA00022840"/>
    </source>
</evidence>
<dbReference type="InterPro" id="IPR027417">
    <property type="entry name" value="P-loop_NTPase"/>
</dbReference>
<feature type="binding site" evidence="9">
    <location>
        <position position="43"/>
    </location>
    <ligand>
        <name>substrate</name>
    </ligand>
</feature>
<feature type="binding site" evidence="9">
    <location>
        <begin position="169"/>
        <end position="170"/>
    </location>
    <ligand>
        <name>ATP</name>
        <dbReference type="ChEBI" id="CHEBI:30616"/>
    </ligand>
</feature>
<dbReference type="NCBIfam" id="TIGR00347">
    <property type="entry name" value="bioD"/>
    <property type="match status" value="1"/>
</dbReference>
<evidence type="ECO:0000256" key="3">
    <source>
        <dbReference type="ARBA" id="ARBA00022723"/>
    </source>
</evidence>
<keyword evidence="4 9" id="KW-0547">Nucleotide-binding</keyword>
<dbReference type="eggNOG" id="COG0132">
    <property type="taxonomic scope" value="Bacteria"/>
</dbReference>
<keyword evidence="1 9" id="KW-0963">Cytoplasm</keyword>
<evidence type="ECO:0000256" key="4">
    <source>
        <dbReference type="ARBA" id="ARBA00022741"/>
    </source>
</evidence>
<dbReference type="GO" id="GO:0005524">
    <property type="term" value="F:ATP binding"/>
    <property type="evidence" value="ECO:0007669"/>
    <property type="project" value="UniProtKB-UniRule"/>
</dbReference>
<keyword evidence="6 9" id="KW-0067">ATP-binding</keyword>
<gene>
    <name evidence="9" type="primary">bioD</name>
    <name evidence="10" type="ORF">Dacsa_1207</name>
</gene>
<dbReference type="AlphaFoldDB" id="K9YU81"/>
<dbReference type="STRING" id="13035.Dacsa_1207"/>
<dbReference type="KEGG" id="dsl:Dacsa_1207"/>
<dbReference type="GO" id="GO:0004141">
    <property type="term" value="F:dethiobiotin synthase activity"/>
    <property type="evidence" value="ECO:0007669"/>
    <property type="project" value="UniProtKB-UniRule"/>
</dbReference>
<dbReference type="PIRSF" id="PIRSF006755">
    <property type="entry name" value="DTB_synth"/>
    <property type="match status" value="1"/>
</dbReference>
<comment type="pathway">
    <text evidence="9">Cofactor biosynthesis; biotin biosynthesis; biotin from 7,8-diaminononanoate: step 1/2.</text>
</comment>